<evidence type="ECO:0000256" key="3">
    <source>
        <dbReference type="ARBA" id="ARBA00022821"/>
    </source>
</evidence>
<dbReference type="InterPro" id="IPR032675">
    <property type="entry name" value="LRR_dom_sf"/>
</dbReference>
<feature type="domain" description="NB-ARC" evidence="4">
    <location>
        <begin position="168"/>
        <end position="344"/>
    </location>
</feature>
<dbReference type="Gene3D" id="3.40.50.300">
    <property type="entry name" value="P-loop containing nucleotide triphosphate hydrolases"/>
    <property type="match status" value="1"/>
</dbReference>
<feature type="domain" description="Disease resistance R13L4/SHOC-2-like LRR" evidence="7">
    <location>
        <begin position="564"/>
        <end position="892"/>
    </location>
</feature>
<comment type="caution">
    <text evidence="8">The sequence shown here is derived from an EMBL/GenBank/DDBJ whole genome shotgun (WGS) entry which is preliminary data.</text>
</comment>
<dbReference type="FunFam" id="1.10.10.10:FF:000322">
    <property type="entry name" value="Probable disease resistance protein At1g63360"/>
    <property type="match status" value="1"/>
</dbReference>
<dbReference type="Pfam" id="PF23598">
    <property type="entry name" value="LRR_14"/>
    <property type="match status" value="1"/>
</dbReference>
<dbReference type="Gene3D" id="1.10.8.430">
    <property type="entry name" value="Helical domain of apoptotic protease-activating factors"/>
    <property type="match status" value="1"/>
</dbReference>
<proteinExistence type="predicted"/>
<dbReference type="PANTHER" id="PTHR23155">
    <property type="entry name" value="DISEASE RESISTANCE PROTEIN RP"/>
    <property type="match status" value="1"/>
</dbReference>
<dbReference type="InterPro" id="IPR058922">
    <property type="entry name" value="WHD_DRP"/>
</dbReference>
<dbReference type="InterPro" id="IPR055414">
    <property type="entry name" value="LRR_R13L4/SHOC2-like"/>
</dbReference>
<dbReference type="CDD" id="cd14798">
    <property type="entry name" value="RX-CC_like"/>
    <property type="match status" value="1"/>
</dbReference>
<dbReference type="AlphaFoldDB" id="A0AAD4SWZ5"/>
<dbReference type="InterPro" id="IPR044974">
    <property type="entry name" value="Disease_R_plants"/>
</dbReference>
<keyword evidence="3" id="KW-0611">Plant defense</keyword>
<feature type="domain" description="Disease resistance protein winged helix" evidence="6">
    <location>
        <begin position="432"/>
        <end position="507"/>
    </location>
</feature>
<evidence type="ECO:0000259" key="7">
    <source>
        <dbReference type="Pfam" id="PF23598"/>
    </source>
</evidence>
<dbReference type="Gene3D" id="1.20.5.4130">
    <property type="match status" value="1"/>
</dbReference>
<dbReference type="PANTHER" id="PTHR23155:SF1185">
    <property type="entry name" value="DISEASE RESISTANCE RPP8-LIKE PROTEIN 3-RELATED"/>
    <property type="match status" value="1"/>
</dbReference>
<sequence>MVDAVVSFAVKRLGDALIGETVFLLDVCSQVKELRDELRRMRCFLKDADAKQQQGDERVRNWVADIRNVAYDAEDVVDTFILKIDATLKSGGIQKCFIRMALMVKNCTHFYSIGKKIRAIRSRLKVISDSRVTYGIDDLRGNEVNQIMQQQLRNHYPHVEDDDVIGLEEHTKTLLTELVKDDERRCIVSVVGVGGLGKTTLAKKIYKHDSVMSHFDCRAWSSVSQQLSLRDVLLKIIKKSMNPNDHELSKIKKLNDEDLLEKVYNYLKDKRYFVVVDDLWSFEDWNRLRPAFPNGKRGSKVLLTTRNKDVASRAAPHSFQLEPDLLNDGDSWELLCKKALPKNLHETNCHSADLKKIGTEMVRKCGGLPLAICVLGGILATKRSEVREWEYVNRDIPSNINQGKNGGVMGILALSYNDLPIHLKPCFLYLGLFPEDYAIPRKKLIRLWIAEGFIPHTNQDARITMEDIGKHHYLTELIQRCMIHVDKDFIPGKGKACRIHDLMRDLCLSKAKEMDFLNIYGHRVDGISNSSSTDTYRRLRRCAIHLNDKPMRYDFYFNNSTCALRSLLVVSPLSNAPTPLKYQNIKLLRVLDLENVRDFKTYITKEVCTLIHLRYLLLWVDQDAPILSSIDNLRNLQTLRLKYFRGILPDKITKLVELRHLNISLGISTEKLQLFEKLINLQTLKNIEAGAWIKKGCLEKLSRLRKLRVLNSSRMQTDALINEIVSNRSSSLSSSSPSDEQYHDSLKVLSIHCNDIFDDNIIGSLSCCYNLHRVQLWGRLNALNLLKYPPNLKKLKLYNSELKNDPMETLQYLPKLTFLMMKKAYTGEEVVCSTKGFPKLRFLYLYELKQLKRWRVDQGGMPCLKELYIHKSRELSMLPEGLRFISTLKKLEICGMQLIRDRVVRDVGEDWYKVQHIPSLVVID</sequence>
<keyword evidence="2" id="KW-0547">Nucleotide-binding</keyword>
<organism evidence="8 9">
    <name type="scientific">Papaver atlanticum</name>
    <dbReference type="NCBI Taxonomy" id="357466"/>
    <lineage>
        <taxon>Eukaryota</taxon>
        <taxon>Viridiplantae</taxon>
        <taxon>Streptophyta</taxon>
        <taxon>Embryophyta</taxon>
        <taxon>Tracheophyta</taxon>
        <taxon>Spermatophyta</taxon>
        <taxon>Magnoliopsida</taxon>
        <taxon>Ranunculales</taxon>
        <taxon>Papaveraceae</taxon>
        <taxon>Papaveroideae</taxon>
        <taxon>Papaver</taxon>
    </lineage>
</organism>
<dbReference type="InterPro" id="IPR002182">
    <property type="entry name" value="NB-ARC"/>
</dbReference>
<dbReference type="SUPFAM" id="SSF52540">
    <property type="entry name" value="P-loop containing nucleoside triphosphate hydrolases"/>
    <property type="match status" value="1"/>
</dbReference>
<dbReference type="InterPro" id="IPR027417">
    <property type="entry name" value="P-loop_NTPase"/>
</dbReference>
<dbReference type="Pfam" id="PF23559">
    <property type="entry name" value="WHD_DRP"/>
    <property type="match status" value="1"/>
</dbReference>
<dbReference type="InterPro" id="IPR042197">
    <property type="entry name" value="Apaf_helical"/>
</dbReference>
<feature type="domain" description="Disease resistance N-terminal" evidence="5">
    <location>
        <begin position="5"/>
        <end position="86"/>
    </location>
</feature>
<dbReference type="Gene3D" id="3.80.10.10">
    <property type="entry name" value="Ribonuclease Inhibitor"/>
    <property type="match status" value="1"/>
</dbReference>
<dbReference type="SUPFAM" id="SSF52058">
    <property type="entry name" value="L domain-like"/>
    <property type="match status" value="1"/>
</dbReference>
<evidence type="ECO:0000313" key="9">
    <source>
        <dbReference type="Proteomes" id="UP001202328"/>
    </source>
</evidence>
<dbReference type="Gene3D" id="1.10.10.10">
    <property type="entry name" value="Winged helix-like DNA-binding domain superfamily/Winged helix DNA-binding domain"/>
    <property type="match status" value="1"/>
</dbReference>
<evidence type="ECO:0000256" key="1">
    <source>
        <dbReference type="ARBA" id="ARBA00022737"/>
    </source>
</evidence>
<accession>A0AAD4SWZ5</accession>
<dbReference type="PRINTS" id="PR00364">
    <property type="entry name" value="DISEASERSIST"/>
</dbReference>
<dbReference type="InterPro" id="IPR038005">
    <property type="entry name" value="RX-like_CC"/>
</dbReference>
<dbReference type="Pfam" id="PF18052">
    <property type="entry name" value="Rx_N"/>
    <property type="match status" value="1"/>
</dbReference>
<dbReference type="Pfam" id="PF00931">
    <property type="entry name" value="NB-ARC"/>
    <property type="match status" value="1"/>
</dbReference>
<dbReference type="GO" id="GO:0043531">
    <property type="term" value="F:ADP binding"/>
    <property type="evidence" value="ECO:0007669"/>
    <property type="project" value="InterPro"/>
</dbReference>
<evidence type="ECO:0000259" key="6">
    <source>
        <dbReference type="Pfam" id="PF23559"/>
    </source>
</evidence>
<dbReference type="FunFam" id="3.40.50.300:FF:001091">
    <property type="entry name" value="Probable disease resistance protein At1g61300"/>
    <property type="match status" value="1"/>
</dbReference>
<dbReference type="GO" id="GO:0098542">
    <property type="term" value="P:defense response to other organism"/>
    <property type="evidence" value="ECO:0007669"/>
    <property type="project" value="TreeGrafter"/>
</dbReference>
<keyword evidence="1" id="KW-0677">Repeat</keyword>
<dbReference type="InterPro" id="IPR041118">
    <property type="entry name" value="Rx_N"/>
</dbReference>
<name>A0AAD4SWZ5_9MAGN</name>
<evidence type="ECO:0000259" key="5">
    <source>
        <dbReference type="Pfam" id="PF18052"/>
    </source>
</evidence>
<reference evidence="8" key="1">
    <citation type="submission" date="2022-04" db="EMBL/GenBank/DDBJ databases">
        <title>A functionally conserved STORR gene fusion in Papaver species that diverged 16.8 million years ago.</title>
        <authorList>
            <person name="Catania T."/>
        </authorList>
    </citation>
    <scope>NUCLEOTIDE SEQUENCE</scope>
    <source>
        <strain evidence="8">S-188037</strain>
    </source>
</reference>
<dbReference type="Proteomes" id="UP001202328">
    <property type="component" value="Unassembled WGS sequence"/>
</dbReference>
<keyword evidence="9" id="KW-1185">Reference proteome</keyword>
<dbReference type="InterPro" id="IPR036388">
    <property type="entry name" value="WH-like_DNA-bd_sf"/>
</dbReference>
<evidence type="ECO:0000259" key="4">
    <source>
        <dbReference type="Pfam" id="PF00931"/>
    </source>
</evidence>
<evidence type="ECO:0000313" key="8">
    <source>
        <dbReference type="EMBL" id="KAI3925578.1"/>
    </source>
</evidence>
<evidence type="ECO:0000256" key="2">
    <source>
        <dbReference type="ARBA" id="ARBA00022741"/>
    </source>
</evidence>
<protein>
    <submittedName>
        <fullName evidence="8">Uncharacterized protein</fullName>
    </submittedName>
</protein>
<gene>
    <name evidence="8" type="ORF">MKW98_001432</name>
</gene>
<dbReference type="EMBL" id="JAJJMB010008074">
    <property type="protein sequence ID" value="KAI3925578.1"/>
    <property type="molecule type" value="Genomic_DNA"/>
</dbReference>